<dbReference type="EMBL" id="JYIZ01000056">
    <property type="protein sequence ID" value="KJL38132.1"/>
    <property type="molecule type" value="Genomic_DNA"/>
</dbReference>
<evidence type="ECO:0000259" key="1">
    <source>
        <dbReference type="Pfam" id="PF07866"/>
    </source>
</evidence>
<evidence type="ECO:0000313" key="3">
    <source>
        <dbReference type="Proteomes" id="UP000033956"/>
    </source>
</evidence>
<dbReference type="InterPro" id="IPR037135">
    <property type="entry name" value="DUF1653-like_dom_sf"/>
</dbReference>
<gene>
    <name evidence="2" type="ORF">RS81_03130</name>
</gene>
<dbReference type="RefSeq" id="WP_045277014.1">
    <property type="nucleotide sequence ID" value="NZ_BAAAUP010000013.1"/>
</dbReference>
<reference evidence="2 3" key="1">
    <citation type="submission" date="2015-02" db="EMBL/GenBank/DDBJ databases">
        <title>Draft genome sequences of ten Microbacterium spp. with emphasis on heavy metal contaminated environments.</title>
        <authorList>
            <person name="Corretto E."/>
        </authorList>
    </citation>
    <scope>NUCLEOTIDE SEQUENCE [LARGE SCALE GENOMIC DNA]</scope>
    <source>
        <strain evidence="2 3">DSM 12510</strain>
    </source>
</reference>
<name>A0A0M2H3M4_9MICO</name>
<evidence type="ECO:0000313" key="2">
    <source>
        <dbReference type="EMBL" id="KJL38132.1"/>
    </source>
</evidence>
<feature type="domain" description="DUF1653" evidence="1">
    <location>
        <begin position="6"/>
        <end position="66"/>
    </location>
</feature>
<dbReference type="Pfam" id="PF07866">
    <property type="entry name" value="DUF1653"/>
    <property type="match status" value="1"/>
</dbReference>
<organism evidence="2 3">
    <name type="scientific">Microbacterium terrae</name>
    <dbReference type="NCBI Taxonomy" id="69369"/>
    <lineage>
        <taxon>Bacteria</taxon>
        <taxon>Bacillati</taxon>
        <taxon>Actinomycetota</taxon>
        <taxon>Actinomycetes</taxon>
        <taxon>Micrococcales</taxon>
        <taxon>Microbacteriaceae</taxon>
        <taxon>Microbacterium</taxon>
    </lineage>
</organism>
<sequence>MTIEPGRYRHFKGAEYEVIGVARHSETEEDHVVYRSLSGGGSLWVRPLAMWAEQVERDGYRGPRFSPVD</sequence>
<dbReference type="Proteomes" id="UP000033956">
    <property type="component" value="Unassembled WGS sequence"/>
</dbReference>
<dbReference type="AlphaFoldDB" id="A0A0M2H3M4"/>
<proteinExistence type="predicted"/>
<comment type="caution">
    <text evidence="2">The sequence shown here is derived from an EMBL/GenBank/DDBJ whole genome shotgun (WGS) entry which is preliminary data.</text>
</comment>
<dbReference type="Gene3D" id="2.30.30.320">
    <property type="entry name" value="DUF1653-like domain"/>
    <property type="match status" value="1"/>
</dbReference>
<accession>A0A0M2H3M4</accession>
<dbReference type="OrthoDB" id="371169at2"/>
<keyword evidence="3" id="KW-1185">Reference proteome</keyword>
<dbReference type="InterPro" id="IPR023387">
    <property type="entry name" value="DUF1653-like_dom"/>
</dbReference>
<protein>
    <recommendedName>
        <fullName evidence="1">DUF1653 domain-containing protein</fullName>
    </recommendedName>
</protein>